<comment type="caution">
    <text evidence="2">The sequence shown here is derived from an EMBL/GenBank/DDBJ whole genome shotgun (WGS) entry which is preliminary data.</text>
</comment>
<dbReference type="STRING" id="1150864.MILUP08_45050"/>
<evidence type="ECO:0000313" key="3">
    <source>
        <dbReference type="Proteomes" id="UP000003448"/>
    </source>
</evidence>
<dbReference type="eggNOG" id="COG3173">
    <property type="taxonomic scope" value="Bacteria"/>
</dbReference>
<dbReference type="PANTHER" id="PTHR21310:SF15">
    <property type="entry name" value="AMINOGLYCOSIDE PHOSPHOTRANSFERASE DOMAIN-CONTAINING PROTEIN"/>
    <property type="match status" value="1"/>
</dbReference>
<dbReference type="PANTHER" id="PTHR21310">
    <property type="entry name" value="AMINOGLYCOSIDE PHOSPHOTRANSFERASE-RELATED-RELATED"/>
    <property type="match status" value="1"/>
</dbReference>
<accession>I0L8M3</accession>
<dbReference type="Proteomes" id="UP000003448">
    <property type="component" value="Unassembled WGS sequence"/>
</dbReference>
<keyword evidence="3" id="KW-1185">Reference proteome</keyword>
<organism evidence="2 3">
    <name type="scientific">Micromonospora lupini str. Lupac 08</name>
    <dbReference type="NCBI Taxonomy" id="1150864"/>
    <lineage>
        <taxon>Bacteria</taxon>
        <taxon>Bacillati</taxon>
        <taxon>Actinomycetota</taxon>
        <taxon>Actinomycetes</taxon>
        <taxon>Micromonosporales</taxon>
        <taxon>Micromonosporaceae</taxon>
        <taxon>Micromonospora</taxon>
    </lineage>
</organism>
<dbReference type="Pfam" id="PF01636">
    <property type="entry name" value="APH"/>
    <property type="match status" value="1"/>
</dbReference>
<evidence type="ECO:0000259" key="1">
    <source>
        <dbReference type="Pfam" id="PF01636"/>
    </source>
</evidence>
<dbReference type="OrthoDB" id="5490445at2"/>
<sequence length="351" mass="38773">MEALSRTQRSLDHDQVQGFVDASFGADRRVVDCGPILGGGFATVWRVTLDDGREVVLKVPPPPDAPLLRYERGLGGAEARYFRLVAARAPQVPVPPLLHYGNDRQHGEWLFSGLLPGRSLEEWSGSGQPLDDGPARHDFGAAIAALHTVTGDHYGYDGGRASGTTWRAAFSAMLGDLLADAADWGVRLPTSPARIQELPDRYAWVLDQVRRPSLLHFDGWDGNVLAEPDPEPVGALRLRGIVDGERYLFGDPLMDLVSPLIYRRVEDDADHPFLRGYRAAAAEPVVFDEATLRRLSLYRLHLYLLMTVEMPSRGITRETRPDRFERLADLLDHELTELRRASPSAIAGGTG</sequence>
<evidence type="ECO:0000313" key="2">
    <source>
        <dbReference type="EMBL" id="CCH20170.1"/>
    </source>
</evidence>
<protein>
    <submittedName>
        <fullName evidence="2">Aminoglycoside phosphotransferase</fullName>
    </submittedName>
</protein>
<name>I0L8M3_9ACTN</name>
<dbReference type="AlphaFoldDB" id="I0L8M3"/>
<dbReference type="RefSeq" id="WP_007462874.1">
    <property type="nucleotide sequence ID" value="NZ_HF570108.1"/>
</dbReference>
<dbReference type="SUPFAM" id="SSF56112">
    <property type="entry name" value="Protein kinase-like (PK-like)"/>
    <property type="match status" value="1"/>
</dbReference>
<proteinExistence type="predicted"/>
<dbReference type="InterPro" id="IPR011009">
    <property type="entry name" value="Kinase-like_dom_sf"/>
</dbReference>
<dbReference type="EMBL" id="CAIE01000037">
    <property type="protein sequence ID" value="CCH20170.1"/>
    <property type="molecule type" value="Genomic_DNA"/>
</dbReference>
<feature type="domain" description="Aminoglycoside phosphotransferase" evidence="1">
    <location>
        <begin position="38"/>
        <end position="287"/>
    </location>
</feature>
<dbReference type="InterPro" id="IPR002575">
    <property type="entry name" value="Aminoglycoside_PTrfase"/>
</dbReference>
<dbReference type="Gene3D" id="3.90.1200.10">
    <property type="match status" value="1"/>
</dbReference>
<dbReference type="Gene3D" id="3.30.200.20">
    <property type="entry name" value="Phosphorylase Kinase, domain 1"/>
    <property type="match status" value="1"/>
</dbReference>
<dbReference type="InterPro" id="IPR051678">
    <property type="entry name" value="AGP_Transferase"/>
</dbReference>
<keyword evidence="2" id="KW-0808">Transferase</keyword>
<reference evidence="3" key="1">
    <citation type="journal article" date="2012" name="J. Bacteriol.">
        <title>Genome Sequence of Micromonospora lupini Lupac 08, Isolated from Root Nodules of Lupinus angustifolius.</title>
        <authorList>
            <person name="Alonso-Vega P."/>
            <person name="Normand P."/>
            <person name="Bacigalupe R."/>
            <person name="Pujic P."/>
            <person name="Lajus A."/>
            <person name="Vallenet D."/>
            <person name="Carro L."/>
            <person name="Coll P."/>
            <person name="Trujillo M.E."/>
        </authorList>
    </citation>
    <scope>NUCLEOTIDE SEQUENCE [LARGE SCALE GENOMIC DNA]</scope>
    <source>
        <strain evidence="3">Lupac 08</strain>
    </source>
</reference>
<gene>
    <name evidence="2" type="ORF">MILUP08_45050</name>
</gene>
<dbReference type="GO" id="GO:0016740">
    <property type="term" value="F:transferase activity"/>
    <property type="evidence" value="ECO:0007669"/>
    <property type="project" value="UniProtKB-KW"/>
</dbReference>